<evidence type="ECO:0000256" key="1">
    <source>
        <dbReference type="SAM" id="SignalP"/>
    </source>
</evidence>
<dbReference type="EMBL" id="GIKN01002626">
    <property type="protein sequence ID" value="NIE44899.1"/>
    <property type="molecule type" value="Transcribed_RNA"/>
</dbReference>
<proteinExistence type="predicted"/>
<keyword evidence="1" id="KW-0732">Signal</keyword>
<dbReference type="AlphaFoldDB" id="A0A6G5A285"/>
<feature type="chain" id="PRO_5026308350" evidence="1">
    <location>
        <begin position="21"/>
        <end position="74"/>
    </location>
</feature>
<reference evidence="2" key="1">
    <citation type="submission" date="2020-03" db="EMBL/GenBank/DDBJ databases">
        <title>A transcriptome and proteome of the tick Rhipicephalus microplus shaped by the genetic composition of its hosts and developmental stage.</title>
        <authorList>
            <person name="Garcia G.R."/>
            <person name="Ribeiro J.M.C."/>
            <person name="Maruyama S.R."/>
            <person name="Gardinasse L.G."/>
            <person name="Nelson K."/>
            <person name="Ferreira B.R."/>
            <person name="Andrade T.G."/>
            <person name="Santos I.K.F.M."/>
        </authorList>
    </citation>
    <scope>NUCLEOTIDE SEQUENCE</scope>
    <source>
        <strain evidence="2">NSGR</strain>
        <tissue evidence="2">Salivary glands</tissue>
    </source>
</reference>
<name>A0A6G5A285_RHIMP</name>
<accession>A0A6G5A285</accession>
<evidence type="ECO:0000313" key="2">
    <source>
        <dbReference type="EMBL" id="NIE44899.1"/>
    </source>
</evidence>
<organism evidence="2">
    <name type="scientific">Rhipicephalus microplus</name>
    <name type="common">Cattle tick</name>
    <name type="synonym">Boophilus microplus</name>
    <dbReference type="NCBI Taxonomy" id="6941"/>
    <lineage>
        <taxon>Eukaryota</taxon>
        <taxon>Metazoa</taxon>
        <taxon>Ecdysozoa</taxon>
        <taxon>Arthropoda</taxon>
        <taxon>Chelicerata</taxon>
        <taxon>Arachnida</taxon>
        <taxon>Acari</taxon>
        <taxon>Parasitiformes</taxon>
        <taxon>Ixodida</taxon>
        <taxon>Ixodoidea</taxon>
        <taxon>Ixodidae</taxon>
        <taxon>Rhipicephalinae</taxon>
        <taxon>Rhipicephalus</taxon>
        <taxon>Boophilus</taxon>
    </lineage>
</organism>
<protein>
    <submittedName>
        <fullName evidence="2">Putative secreted protein</fullName>
    </submittedName>
</protein>
<sequence>MLRGTLCIRVMAFLEPLVNSLSSTIQVLACEVPTTPLSMIMRTNGVPAAHFKSHYVHLVDAAADDDEVLHQHPS</sequence>
<feature type="signal peptide" evidence="1">
    <location>
        <begin position="1"/>
        <end position="20"/>
    </location>
</feature>